<feature type="domain" description="RND related barrel-sandwich hybrid" evidence="3">
    <location>
        <begin position="62"/>
        <end position="238"/>
    </location>
</feature>
<protein>
    <submittedName>
        <fullName evidence="4">Secretion protein HlyD</fullName>
    </submittedName>
</protein>
<name>A0AA48HZ00_9FIRM</name>
<dbReference type="Proteomes" id="UP001335720">
    <property type="component" value="Chromosome"/>
</dbReference>
<evidence type="ECO:0000259" key="3">
    <source>
        <dbReference type="Pfam" id="PF26018"/>
    </source>
</evidence>
<dbReference type="Pfam" id="PF26018">
    <property type="entry name" value="BSH_RND_rel"/>
    <property type="match status" value="1"/>
</dbReference>
<dbReference type="EMBL" id="AP027925">
    <property type="protein sequence ID" value="BED92331.1"/>
    <property type="molecule type" value="Genomic_DNA"/>
</dbReference>
<feature type="transmembrane region" description="Helical" evidence="2">
    <location>
        <begin position="9"/>
        <end position="27"/>
    </location>
</feature>
<proteinExistence type="predicted"/>
<keyword evidence="2" id="KW-0472">Membrane</keyword>
<keyword evidence="1" id="KW-0175">Coiled coil</keyword>
<dbReference type="InterPro" id="IPR058709">
    <property type="entry name" value="BSH_RND-rel"/>
</dbReference>
<gene>
    <name evidence="4" type="ORF">RsTaC01_0017</name>
</gene>
<sequence>MNIYFLRKFFEIFFVFLFLIFIFNFLYKNIYDGGEIEIVEYIDYEDIINFDALIIRNEKLLYKNSIENCVYYLVRDGEKVGTGSKIAEIYKNLDSLNDKTEFLKLEEELNFLENEYLDLKNFDFINPDLMFEKLGIYLENLKEYKYENFINYKINILNLVMKYNFILKNENSFIKRIKELRNKVKDLKINSGFINDIYSEKNGIFMSYVDNYENSIDFENIKNIQDLNIKKNLENNNILGKIIISSDLFLICKIDSNKICKINENKNMKIKFSFKNDYVDSKIFYINKDKNFVFINTNYIDKELYNMRFDNGCLKISNYSGLKISKKSIHINEDNIKGVYIKYGNMLIFKKINAIFYGDSFVICEENLKNSIKKDDIVLKNGVNLYDKKIFQ</sequence>
<keyword evidence="2" id="KW-1133">Transmembrane helix</keyword>
<dbReference type="KEGG" id="ptrh:RsTaC01_0017"/>
<accession>A0AA48HZ00</accession>
<dbReference type="AlphaFoldDB" id="A0AA48HZ00"/>
<reference evidence="4" key="1">
    <citation type="journal article" date="2023" name="ISME J.">
        <title>Emergence of putative energy parasites within Clostridia revealed by genome analysis of a novel endosymbiotic clade.</title>
        <authorList>
            <person name="Takahashi K."/>
            <person name="Kuwahara H."/>
            <person name="Horikawa Y."/>
            <person name="Izawa K."/>
            <person name="Kato D."/>
            <person name="Inagaki T."/>
            <person name="Yuki M."/>
            <person name="Ohkuma M."/>
            <person name="Hongoh Y."/>
        </authorList>
    </citation>
    <scope>NUCLEOTIDE SEQUENCE</scope>
    <source>
        <strain evidence="4">RsTa-C01</strain>
    </source>
</reference>
<evidence type="ECO:0000256" key="1">
    <source>
        <dbReference type="SAM" id="Coils"/>
    </source>
</evidence>
<keyword evidence="2" id="KW-0812">Transmembrane</keyword>
<organism evidence="4">
    <name type="scientific">Candidatus Paraimprobicoccus trichonymphae</name>
    <dbReference type="NCBI Taxonomy" id="3033793"/>
    <lineage>
        <taxon>Bacteria</taxon>
        <taxon>Bacillati</taxon>
        <taxon>Bacillota</taxon>
        <taxon>Clostridia</taxon>
        <taxon>Candidatus Paraimprobicoccus</taxon>
    </lineage>
</organism>
<feature type="coiled-coil region" evidence="1">
    <location>
        <begin position="86"/>
        <end position="122"/>
    </location>
</feature>
<evidence type="ECO:0000313" key="4">
    <source>
        <dbReference type="EMBL" id="BED92331.1"/>
    </source>
</evidence>
<evidence type="ECO:0000256" key="2">
    <source>
        <dbReference type="SAM" id="Phobius"/>
    </source>
</evidence>